<reference evidence="2 3" key="1">
    <citation type="submission" date="2014-04" db="EMBL/GenBank/DDBJ databases">
        <authorList>
            <consortium name="DOE Joint Genome Institute"/>
            <person name="Kuo A."/>
            <person name="Girlanda M."/>
            <person name="Perotto S."/>
            <person name="Kohler A."/>
            <person name="Nagy L.G."/>
            <person name="Floudas D."/>
            <person name="Copeland A."/>
            <person name="Barry K.W."/>
            <person name="Cichocki N."/>
            <person name="Veneault-Fourrey C."/>
            <person name="LaButti K."/>
            <person name="Lindquist E.A."/>
            <person name="Lipzen A."/>
            <person name="Lundell T."/>
            <person name="Morin E."/>
            <person name="Murat C."/>
            <person name="Sun H."/>
            <person name="Tunlid A."/>
            <person name="Henrissat B."/>
            <person name="Grigoriev I.V."/>
            <person name="Hibbett D.S."/>
            <person name="Martin F."/>
            <person name="Nordberg H.P."/>
            <person name="Cantor M.N."/>
            <person name="Hua S.X."/>
        </authorList>
    </citation>
    <scope>NUCLEOTIDE SEQUENCE [LARGE SCALE GENOMIC DNA]</scope>
    <source>
        <strain evidence="2 3">MUT 4182</strain>
    </source>
</reference>
<accession>A0A0C3Q1C4</accession>
<dbReference type="PANTHER" id="PTHR31681">
    <property type="entry name" value="C2H2-LIKE ZINC FINGER PROTEIN"/>
    <property type="match status" value="1"/>
</dbReference>
<sequence>MRLGNERRRWHGTTRACNIGDARRCYPRPRLLTCCGQSNCPLCCILWSSFRVDKSNSSGRLFNRFGAGIYTSSTSSKADDYAESAVPSYYKAMLLAKVIVGRGYKSTQDAQMTSPPFGYDSVIGEAGGSLKYDELVVYRDDAIRPSWLIVYQ</sequence>
<evidence type="ECO:0000313" key="3">
    <source>
        <dbReference type="Proteomes" id="UP000054248"/>
    </source>
</evidence>
<dbReference type="InterPro" id="IPR012317">
    <property type="entry name" value="Poly(ADP-ribose)pol_cat_dom"/>
</dbReference>
<dbReference type="PANTHER" id="PTHR31681:SF3">
    <property type="entry name" value="OS04G0690100 PROTEIN"/>
    <property type="match status" value="1"/>
</dbReference>
<dbReference type="STRING" id="1051891.A0A0C3Q1C4"/>
<dbReference type="EMBL" id="KN823122">
    <property type="protein sequence ID" value="KIO21985.1"/>
    <property type="molecule type" value="Genomic_DNA"/>
</dbReference>
<dbReference type="Proteomes" id="UP000054248">
    <property type="component" value="Unassembled WGS sequence"/>
</dbReference>
<gene>
    <name evidence="2" type="ORF">M407DRAFT_217386</name>
</gene>
<dbReference type="AlphaFoldDB" id="A0A0C3Q1C4"/>
<reference evidence="3" key="2">
    <citation type="submission" date="2015-01" db="EMBL/GenBank/DDBJ databases">
        <title>Evolutionary Origins and Diversification of the Mycorrhizal Mutualists.</title>
        <authorList>
            <consortium name="DOE Joint Genome Institute"/>
            <consortium name="Mycorrhizal Genomics Consortium"/>
            <person name="Kohler A."/>
            <person name="Kuo A."/>
            <person name="Nagy L.G."/>
            <person name="Floudas D."/>
            <person name="Copeland A."/>
            <person name="Barry K.W."/>
            <person name="Cichocki N."/>
            <person name="Veneault-Fourrey C."/>
            <person name="LaButti K."/>
            <person name="Lindquist E.A."/>
            <person name="Lipzen A."/>
            <person name="Lundell T."/>
            <person name="Morin E."/>
            <person name="Murat C."/>
            <person name="Riley R."/>
            <person name="Ohm R."/>
            <person name="Sun H."/>
            <person name="Tunlid A."/>
            <person name="Henrissat B."/>
            <person name="Grigoriev I.V."/>
            <person name="Hibbett D.S."/>
            <person name="Martin F."/>
        </authorList>
    </citation>
    <scope>NUCLEOTIDE SEQUENCE [LARGE SCALE GENOMIC DNA]</scope>
    <source>
        <strain evidence="3">MUT 4182</strain>
    </source>
</reference>
<feature type="domain" description="PARP catalytic" evidence="1">
    <location>
        <begin position="35"/>
        <end position="125"/>
    </location>
</feature>
<keyword evidence="3" id="KW-1185">Reference proteome</keyword>
<dbReference type="SUPFAM" id="SSF56399">
    <property type="entry name" value="ADP-ribosylation"/>
    <property type="match status" value="1"/>
</dbReference>
<dbReference type="OrthoDB" id="9514740at2759"/>
<organism evidence="2 3">
    <name type="scientific">Tulasnella calospora MUT 4182</name>
    <dbReference type="NCBI Taxonomy" id="1051891"/>
    <lineage>
        <taxon>Eukaryota</taxon>
        <taxon>Fungi</taxon>
        <taxon>Dikarya</taxon>
        <taxon>Basidiomycota</taxon>
        <taxon>Agaricomycotina</taxon>
        <taxon>Agaricomycetes</taxon>
        <taxon>Cantharellales</taxon>
        <taxon>Tulasnellaceae</taxon>
        <taxon>Tulasnella</taxon>
    </lineage>
</organism>
<dbReference type="Pfam" id="PF00644">
    <property type="entry name" value="PARP"/>
    <property type="match status" value="1"/>
</dbReference>
<dbReference type="Gene3D" id="3.90.228.10">
    <property type="match status" value="1"/>
</dbReference>
<name>A0A0C3Q1C4_9AGAM</name>
<dbReference type="HOGENOM" id="CLU_039434_2_0_1"/>
<dbReference type="GO" id="GO:0003950">
    <property type="term" value="F:NAD+ poly-ADP-ribosyltransferase activity"/>
    <property type="evidence" value="ECO:0007669"/>
    <property type="project" value="InterPro"/>
</dbReference>
<proteinExistence type="predicted"/>
<evidence type="ECO:0000313" key="2">
    <source>
        <dbReference type="EMBL" id="KIO21985.1"/>
    </source>
</evidence>
<evidence type="ECO:0000259" key="1">
    <source>
        <dbReference type="Pfam" id="PF00644"/>
    </source>
</evidence>
<protein>
    <recommendedName>
        <fullName evidence="1">PARP catalytic domain-containing protein</fullName>
    </recommendedName>
</protein>